<dbReference type="AlphaFoldDB" id="A0A7J5E4G2"/>
<dbReference type="RefSeq" id="WP_151580465.1">
    <property type="nucleotide sequence ID" value="NZ_WBVM01000001.1"/>
</dbReference>
<dbReference type="EMBL" id="WBVM01000001">
    <property type="protein sequence ID" value="KAB2813166.1"/>
    <property type="molecule type" value="Genomic_DNA"/>
</dbReference>
<protein>
    <submittedName>
        <fullName evidence="3">Uncharacterized protein</fullName>
    </submittedName>
</protein>
<evidence type="ECO:0000313" key="3">
    <source>
        <dbReference type="EMBL" id="KAB2813166.1"/>
    </source>
</evidence>
<reference evidence="3 4" key="1">
    <citation type="submission" date="2019-09" db="EMBL/GenBank/DDBJ databases">
        <title>Pimelobacter sp. isolated from Paulinella.</title>
        <authorList>
            <person name="Jeong S.E."/>
        </authorList>
    </citation>
    <scope>NUCLEOTIDE SEQUENCE [LARGE SCALE GENOMIC DNA]</scope>
    <source>
        <strain evidence="3 4">Pch-N</strain>
    </source>
</reference>
<feature type="chain" id="PRO_5029821309" evidence="2">
    <location>
        <begin position="33"/>
        <end position="424"/>
    </location>
</feature>
<proteinExistence type="predicted"/>
<feature type="region of interest" description="Disordered" evidence="1">
    <location>
        <begin position="198"/>
        <end position="227"/>
    </location>
</feature>
<evidence type="ECO:0000256" key="1">
    <source>
        <dbReference type="SAM" id="MobiDB-lite"/>
    </source>
</evidence>
<accession>A0A7J5E4G2</accession>
<dbReference type="Proteomes" id="UP000449906">
    <property type="component" value="Unassembled WGS sequence"/>
</dbReference>
<gene>
    <name evidence="3" type="ORF">F9L07_15940</name>
</gene>
<evidence type="ECO:0000313" key="4">
    <source>
        <dbReference type="Proteomes" id="UP000449906"/>
    </source>
</evidence>
<keyword evidence="2" id="KW-0732">Signal</keyword>
<organism evidence="3 4">
    <name type="scientific">Nocardioides simplex</name>
    <name type="common">Arthrobacter simplex</name>
    <dbReference type="NCBI Taxonomy" id="2045"/>
    <lineage>
        <taxon>Bacteria</taxon>
        <taxon>Bacillati</taxon>
        <taxon>Actinomycetota</taxon>
        <taxon>Actinomycetes</taxon>
        <taxon>Propionibacteriales</taxon>
        <taxon>Nocardioidaceae</taxon>
        <taxon>Pimelobacter</taxon>
    </lineage>
</organism>
<name>A0A7J5E4G2_NOCSI</name>
<evidence type="ECO:0000256" key="2">
    <source>
        <dbReference type="SAM" id="SignalP"/>
    </source>
</evidence>
<sequence length="424" mass="45160">MISRARPLGLLLSLSVAVVALVSAPATTPATATDSTVPVLAMGPLDQRFDADDVEAELAPATNAKTPVGAALPSFFVSRKNISVDASHRLVVRLRPADVPAAFRWQDGLVNVQIHATDGKVSWYTTLSAQSVTTRGGTSRGAVTRWVDPQELRALASAASRSGRSGVSYARRAVTVEGSGALVRAVDALPPPAFAGAPAAGGPSGRMSPRVAAARCPSGGEGPHETKNLSTKLAWATIGTSYPVGKTTAWMKVASNKSNGAKYGGAIQFGGAKASLSGSQFAKGGWSKTWTGSKASRSYRKQIEYYRVKYYNYLEGPACDHVHWIPKVETGGVDQNTEGVNRPSWAKWCVKQVPGPFTRDSEEGKNYEYNAAVKIKETLGVDLGISREYSHSQSITYNIVGKNKQLCGDTTWPSVSGKMMERRR</sequence>
<comment type="caution">
    <text evidence="3">The sequence shown here is derived from an EMBL/GenBank/DDBJ whole genome shotgun (WGS) entry which is preliminary data.</text>
</comment>
<feature type="signal peptide" evidence="2">
    <location>
        <begin position="1"/>
        <end position="32"/>
    </location>
</feature>